<dbReference type="EMBL" id="MTSM01000001">
    <property type="protein sequence ID" value="OPX57099.1"/>
    <property type="molecule type" value="Genomic_DNA"/>
</dbReference>
<dbReference type="InterPro" id="IPR011009">
    <property type="entry name" value="Kinase-like_dom_sf"/>
</dbReference>
<sequence>MTESVARFELIEQELNRVDGYAPSQGHPKHLKMANNPFVFLRGSAQLFYADLASGVIKLPPSLYKLPLTTIMGDCHSANFGFLSEEGSHGDSIIFCPNDFDDACIGHAAWDLLRFAVSLALAVDYAQGIQQGLYTTEYEVKDKPAVSSAETRAAIEAFLEAYTDICHEGLSDPQSRLFAISGFHSGHILSKRYQKALGRTCGGEAFTEKSSLAKAVDLNVLPLRFKALPERFNAISALLYQEIEETFAPYVDDSIIDIVQRVNAGTGSVNMARYYLLVGPKTQEGITPDLALYHIVEVKKQRHAAPLFHFPSLSPVNQLNPAHLTVNCQLRMQRRPDLVLDEAEWQGAHWLIRSRHHARVGIDPEQITFGKKAVKGGFIDYAATCGEALALAHCRGDRRSTQFEAAVSELLPDQVQSLINCALDYAEQVKQDCKVLRQMLAG</sequence>
<evidence type="ECO:0000313" key="2">
    <source>
        <dbReference type="Proteomes" id="UP000191418"/>
    </source>
</evidence>
<dbReference type="PANTHER" id="PTHR39441">
    <property type="entry name" value="DUF2252 DOMAIN-CONTAINING PROTEIN"/>
    <property type="match status" value="1"/>
</dbReference>
<gene>
    <name evidence="1" type="ORF">BTE48_01340</name>
</gene>
<dbReference type="RefSeq" id="WP_078745619.1">
    <property type="nucleotide sequence ID" value="NZ_FUXG01000013.1"/>
</dbReference>
<dbReference type="AlphaFoldDB" id="A0A1T4QVJ4"/>
<evidence type="ECO:0008006" key="3">
    <source>
        <dbReference type="Google" id="ProtNLM"/>
    </source>
</evidence>
<dbReference type="InterPro" id="IPR018721">
    <property type="entry name" value="DUF2252"/>
</dbReference>
<organism evidence="1 2">
    <name type="scientific">Oceanospirillum multiglobuliferum</name>
    <dbReference type="NCBI Taxonomy" id="64969"/>
    <lineage>
        <taxon>Bacteria</taxon>
        <taxon>Pseudomonadati</taxon>
        <taxon>Pseudomonadota</taxon>
        <taxon>Gammaproteobacteria</taxon>
        <taxon>Oceanospirillales</taxon>
        <taxon>Oceanospirillaceae</taxon>
        <taxon>Oceanospirillum</taxon>
    </lineage>
</organism>
<dbReference type="Proteomes" id="UP000191418">
    <property type="component" value="Unassembled WGS sequence"/>
</dbReference>
<dbReference type="Pfam" id="PF10009">
    <property type="entry name" value="DUF2252"/>
    <property type="match status" value="2"/>
</dbReference>
<evidence type="ECO:0000313" key="1">
    <source>
        <dbReference type="EMBL" id="OPX57099.1"/>
    </source>
</evidence>
<protein>
    <recommendedName>
        <fullName evidence="3">DUF2252 domain-containing protein</fullName>
    </recommendedName>
</protein>
<name>A0A1T4QVJ4_9GAMM</name>
<comment type="caution">
    <text evidence="1">The sequence shown here is derived from an EMBL/GenBank/DDBJ whole genome shotgun (WGS) entry which is preliminary data.</text>
</comment>
<dbReference type="STRING" id="64969.SAMN02745127_02032"/>
<reference evidence="1 2" key="1">
    <citation type="submission" date="2017-01" db="EMBL/GenBank/DDBJ databases">
        <title>Genome Sequencing of a Marine Spirillum, Oceanospirillum multiglobuliferum ATCC 33336, from Japan.</title>
        <authorList>
            <person name="Carney J.G."/>
            <person name="Trachtenberg A.M."/>
            <person name="Rheaume B.A."/>
            <person name="Linnane J.D."/>
            <person name="Pitts N.L."/>
            <person name="Mykles D.L."/>
            <person name="Maclea K.S."/>
        </authorList>
    </citation>
    <scope>NUCLEOTIDE SEQUENCE [LARGE SCALE GENOMIC DNA]</scope>
    <source>
        <strain evidence="1 2">ATCC 33336</strain>
    </source>
</reference>
<dbReference type="OrthoDB" id="1491115at2"/>
<proteinExistence type="predicted"/>
<accession>A0A1T4QVJ4</accession>
<dbReference type="PANTHER" id="PTHR39441:SF1">
    <property type="entry name" value="DUF2252 DOMAIN-CONTAINING PROTEIN"/>
    <property type="match status" value="1"/>
</dbReference>
<keyword evidence="2" id="KW-1185">Reference proteome</keyword>
<dbReference type="SUPFAM" id="SSF56112">
    <property type="entry name" value="Protein kinase-like (PK-like)"/>
    <property type="match status" value="1"/>
</dbReference>